<dbReference type="WBParaSite" id="nRc.2.0.1.t02566-RA">
    <property type="protein sequence ID" value="nRc.2.0.1.t02566-RA"/>
    <property type="gene ID" value="nRc.2.0.1.g02566"/>
</dbReference>
<evidence type="ECO:0000256" key="1">
    <source>
        <dbReference type="ARBA" id="ARBA00023016"/>
    </source>
</evidence>
<dbReference type="CDD" id="cd06526">
    <property type="entry name" value="metazoan_ACD"/>
    <property type="match status" value="1"/>
</dbReference>
<sequence>MASKGDKNSLASFNVPSGFGPLAEFGVKSDIEDLQNEIRIKIQVADYDPAEISITSRDNTIVIEGKHEEKKDDNNFQCRHFKREYVLPINVNFDQMKANRTPDGLLIITAPKTAGPAMTNKAE</sequence>
<dbReference type="AlphaFoldDB" id="A0A915HM07"/>
<dbReference type="InterPro" id="IPR008978">
    <property type="entry name" value="HSP20-like_chaperone"/>
</dbReference>
<name>A0A915HM07_ROMCU</name>
<protein>
    <submittedName>
        <fullName evidence="6">SHSP domain-containing protein</fullName>
    </submittedName>
</protein>
<dbReference type="InterPro" id="IPR001436">
    <property type="entry name" value="Alpha-crystallin/sHSP_animal"/>
</dbReference>
<evidence type="ECO:0000313" key="5">
    <source>
        <dbReference type="Proteomes" id="UP000887565"/>
    </source>
</evidence>
<accession>A0A915HM07</accession>
<dbReference type="Gene3D" id="2.60.40.790">
    <property type="match status" value="1"/>
</dbReference>
<reference evidence="6" key="1">
    <citation type="submission" date="2022-11" db="UniProtKB">
        <authorList>
            <consortium name="WormBaseParasite"/>
        </authorList>
    </citation>
    <scope>IDENTIFICATION</scope>
</reference>
<dbReference type="GO" id="GO:0042026">
    <property type="term" value="P:protein refolding"/>
    <property type="evidence" value="ECO:0007669"/>
    <property type="project" value="TreeGrafter"/>
</dbReference>
<dbReference type="Proteomes" id="UP000887565">
    <property type="component" value="Unplaced"/>
</dbReference>
<dbReference type="PRINTS" id="PR00299">
    <property type="entry name" value="ACRYSTALLIN"/>
</dbReference>
<dbReference type="GO" id="GO:0005737">
    <property type="term" value="C:cytoplasm"/>
    <property type="evidence" value="ECO:0007669"/>
    <property type="project" value="TreeGrafter"/>
</dbReference>
<keyword evidence="5" id="KW-1185">Reference proteome</keyword>
<dbReference type="GO" id="GO:0051082">
    <property type="term" value="F:unfolded protein binding"/>
    <property type="evidence" value="ECO:0007669"/>
    <property type="project" value="TreeGrafter"/>
</dbReference>
<dbReference type="PANTHER" id="PTHR45640">
    <property type="entry name" value="HEAT SHOCK PROTEIN HSP-12.2-RELATED"/>
    <property type="match status" value="1"/>
</dbReference>
<dbReference type="PANTHER" id="PTHR45640:SF13">
    <property type="entry name" value="HEAT SHOCK PROTEIN 22-RELATED"/>
    <property type="match status" value="1"/>
</dbReference>
<dbReference type="PROSITE" id="PS01031">
    <property type="entry name" value="SHSP"/>
    <property type="match status" value="1"/>
</dbReference>
<evidence type="ECO:0000256" key="3">
    <source>
        <dbReference type="RuleBase" id="RU003616"/>
    </source>
</evidence>
<dbReference type="GO" id="GO:0009408">
    <property type="term" value="P:response to heat"/>
    <property type="evidence" value="ECO:0007669"/>
    <property type="project" value="TreeGrafter"/>
</dbReference>
<evidence type="ECO:0000256" key="2">
    <source>
        <dbReference type="PROSITE-ProRule" id="PRU00285"/>
    </source>
</evidence>
<feature type="domain" description="SHSP" evidence="4">
    <location>
        <begin position="20"/>
        <end position="123"/>
    </location>
</feature>
<dbReference type="InterPro" id="IPR002068">
    <property type="entry name" value="A-crystallin/Hsp20_dom"/>
</dbReference>
<organism evidence="5 6">
    <name type="scientific">Romanomermis culicivorax</name>
    <name type="common">Nematode worm</name>
    <dbReference type="NCBI Taxonomy" id="13658"/>
    <lineage>
        <taxon>Eukaryota</taxon>
        <taxon>Metazoa</taxon>
        <taxon>Ecdysozoa</taxon>
        <taxon>Nematoda</taxon>
        <taxon>Enoplea</taxon>
        <taxon>Dorylaimia</taxon>
        <taxon>Mermithida</taxon>
        <taxon>Mermithoidea</taxon>
        <taxon>Mermithidae</taxon>
        <taxon>Romanomermis</taxon>
    </lineage>
</organism>
<evidence type="ECO:0000259" key="4">
    <source>
        <dbReference type="PROSITE" id="PS01031"/>
    </source>
</evidence>
<dbReference type="GO" id="GO:0005634">
    <property type="term" value="C:nucleus"/>
    <property type="evidence" value="ECO:0007669"/>
    <property type="project" value="TreeGrafter"/>
</dbReference>
<dbReference type="SUPFAM" id="SSF49764">
    <property type="entry name" value="HSP20-like chaperones"/>
    <property type="match status" value="1"/>
</dbReference>
<dbReference type="Pfam" id="PF00011">
    <property type="entry name" value="HSP20"/>
    <property type="match status" value="1"/>
</dbReference>
<comment type="similarity">
    <text evidence="2 3">Belongs to the small heat shock protein (HSP20) family.</text>
</comment>
<proteinExistence type="inferred from homology"/>
<keyword evidence="1" id="KW-0346">Stress response</keyword>
<evidence type="ECO:0000313" key="6">
    <source>
        <dbReference type="WBParaSite" id="nRc.2.0.1.t02566-RA"/>
    </source>
</evidence>